<proteinExistence type="predicted"/>
<feature type="region of interest" description="Disordered" evidence="2">
    <location>
        <begin position="467"/>
        <end position="497"/>
    </location>
</feature>
<dbReference type="AlphaFoldDB" id="F0W9S3"/>
<name>F0W9S3_9STRA</name>
<keyword evidence="1" id="KW-0963">Cytoplasm</keyword>
<dbReference type="InterPro" id="IPR050756">
    <property type="entry name" value="CSN3"/>
</dbReference>
<dbReference type="PANTHER" id="PTHR10758:SF1">
    <property type="entry name" value="COP9 SIGNALOSOME COMPLEX SUBUNIT 3"/>
    <property type="match status" value="1"/>
</dbReference>
<dbReference type="Pfam" id="PF22788">
    <property type="entry name" value="COP9_hel_rpt"/>
    <property type="match status" value="1"/>
</dbReference>
<evidence type="ECO:0000256" key="2">
    <source>
        <dbReference type="SAM" id="MobiDB-lite"/>
    </source>
</evidence>
<sequence>MSLQMEPDNWDSLSFLQAFVQKEGHSVDGDKKQSDFSVARLLASDDKVAQMENATSAQFDQVLCSDFFALEKRPLCFLILLSHKAAKIRVAKTDLSKSNSDSSRTDESHPAMTTIYNYNEVVLLLQQFVALTLHLPIAIAFKEPKTLYKLCGNIAQIASDAKLSARILYPLKSLLRRFYNNGFNAITPIHGEFFHLCIQSKHYASALDIVTLPLVEVEKEHNGMTSLSFLKYGYYSGVIYLSQKRMQEAISAFLMTISTPATVLSAFVVEAYKKMLLSSLILHGRIQSIPQYAPYVVSRHVDSHCIPYTEFAHAFEQSNFRDLDRITHVYREQSFVKDGNFGLVKQCLVAFKQQTLLKIHQIYNRVPLTDILAIIGQNMSDWNMSISEIEHLFQSNKSENVSVRIDQEKNLIVFQSDNTFDSNKMQQHDVMGRLDAGMQQLLRITDHWRKIDAEIVQHPRFIAHLQQDREKIQPRGPSLVNLGLTDEQKSDPRDMED</sequence>
<evidence type="ECO:0000259" key="3">
    <source>
        <dbReference type="Pfam" id="PF22788"/>
    </source>
</evidence>
<dbReference type="InterPro" id="IPR055089">
    <property type="entry name" value="COP9_N"/>
</dbReference>
<evidence type="ECO:0000313" key="4">
    <source>
        <dbReference type="EMBL" id="CCA17891.1"/>
    </source>
</evidence>
<dbReference type="PANTHER" id="PTHR10758">
    <property type="entry name" value="26S PROTEASOME NON-ATPASE REGULATORY SUBUNIT 3/COP9 SIGNALOSOME COMPLEX SUBUNIT 3"/>
    <property type="match status" value="1"/>
</dbReference>
<dbReference type="GO" id="GO:0008180">
    <property type="term" value="C:COP9 signalosome"/>
    <property type="evidence" value="ECO:0007669"/>
    <property type="project" value="TreeGrafter"/>
</dbReference>
<dbReference type="GO" id="GO:0006511">
    <property type="term" value="P:ubiquitin-dependent protein catabolic process"/>
    <property type="evidence" value="ECO:0007669"/>
    <property type="project" value="TreeGrafter"/>
</dbReference>
<reference evidence="4" key="1">
    <citation type="journal article" date="2011" name="PLoS Biol.">
        <title>Gene gain and loss during evolution of obligate parasitism in the white rust pathogen of Arabidopsis thaliana.</title>
        <authorList>
            <person name="Kemen E."/>
            <person name="Gardiner A."/>
            <person name="Schultz-Larsen T."/>
            <person name="Kemen A.C."/>
            <person name="Balmuth A.L."/>
            <person name="Robert-Seilaniantz A."/>
            <person name="Bailey K."/>
            <person name="Holub E."/>
            <person name="Studholme D.J."/>
            <person name="Maclean D."/>
            <person name="Jones J.D."/>
        </authorList>
    </citation>
    <scope>NUCLEOTIDE SEQUENCE</scope>
</reference>
<feature type="compositionally biased region" description="Basic and acidic residues" evidence="2">
    <location>
        <begin position="486"/>
        <end position="497"/>
    </location>
</feature>
<protein>
    <submittedName>
        <fullName evidence="4">COP9 signalosome complex subunit 3 putative</fullName>
    </submittedName>
</protein>
<dbReference type="EMBL" id="FR824086">
    <property type="protein sequence ID" value="CCA17891.1"/>
    <property type="molecule type" value="Genomic_DNA"/>
</dbReference>
<reference evidence="4" key="2">
    <citation type="submission" date="2011-02" db="EMBL/GenBank/DDBJ databases">
        <authorList>
            <person name="MacLean D."/>
        </authorList>
    </citation>
    <scope>NUCLEOTIDE SEQUENCE</scope>
</reference>
<accession>F0W9S3</accession>
<feature type="domain" description="COP9 signalosome complex subunit 3 N-terminal helical repeats" evidence="3">
    <location>
        <begin position="142"/>
        <end position="297"/>
    </location>
</feature>
<dbReference type="HOGENOM" id="CLU_028825_0_1_1"/>
<gene>
    <name evidence="4" type="primary">AlNc14C41G3527</name>
    <name evidence="4" type="ORF">ALNC14_040340</name>
</gene>
<evidence type="ECO:0000256" key="1">
    <source>
        <dbReference type="ARBA" id="ARBA00022490"/>
    </source>
</evidence>
<organism evidence="4">
    <name type="scientific">Albugo laibachii Nc14</name>
    <dbReference type="NCBI Taxonomy" id="890382"/>
    <lineage>
        <taxon>Eukaryota</taxon>
        <taxon>Sar</taxon>
        <taxon>Stramenopiles</taxon>
        <taxon>Oomycota</taxon>
        <taxon>Peronosporomycetes</taxon>
        <taxon>Albuginales</taxon>
        <taxon>Albuginaceae</taxon>
        <taxon>Albugo</taxon>
    </lineage>
</organism>